<dbReference type="EMBL" id="JAUKVY010000033">
    <property type="protein sequence ID" value="MDO1536948.1"/>
    <property type="molecule type" value="Genomic_DNA"/>
</dbReference>
<dbReference type="GO" id="GO:0005524">
    <property type="term" value="F:ATP binding"/>
    <property type="evidence" value="ECO:0007669"/>
    <property type="project" value="UniProtKB-KW"/>
</dbReference>
<keyword evidence="2" id="KW-0067">ATP-binding</keyword>
<dbReference type="Proteomes" id="UP001169027">
    <property type="component" value="Unassembled WGS sequence"/>
</dbReference>
<feature type="domain" description="IstB-like ATP-binding" evidence="1">
    <location>
        <begin position="1"/>
        <end position="37"/>
    </location>
</feature>
<organism evidence="2 3">
    <name type="scientific">Variovorax ginsengisoli</name>
    <dbReference type="NCBI Taxonomy" id="363844"/>
    <lineage>
        <taxon>Bacteria</taxon>
        <taxon>Pseudomonadati</taxon>
        <taxon>Pseudomonadota</taxon>
        <taxon>Betaproteobacteria</taxon>
        <taxon>Burkholderiales</taxon>
        <taxon>Comamonadaceae</taxon>
        <taxon>Variovorax</taxon>
    </lineage>
</organism>
<comment type="caution">
    <text evidence="2">The sequence shown here is derived from an EMBL/GenBank/DDBJ whole genome shotgun (WGS) entry which is preliminary data.</text>
</comment>
<keyword evidence="3" id="KW-1185">Reference proteome</keyword>
<dbReference type="Pfam" id="PF01695">
    <property type="entry name" value="IstB_IS21"/>
    <property type="match status" value="1"/>
</dbReference>
<gene>
    <name evidence="2" type="ORF">Q2T77_32235</name>
</gene>
<accession>A0ABT8SDN5</accession>
<dbReference type="InterPro" id="IPR002611">
    <property type="entry name" value="IstB_ATP-bd"/>
</dbReference>
<proteinExistence type="predicted"/>
<keyword evidence="2" id="KW-0547">Nucleotide-binding</keyword>
<sequence length="88" mass="9979">MLIVDEIGYLPVGSGGSNLLFQLVNACCERRAMVMTGIRRRAAFLAEMDRLDGAALNRYRPLGHFGVTPWRLKSSAMWKSRQVDHGWR</sequence>
<evidence type="ECO:0000259" key="1">
    <source>
        <dbReference type="Pfam" id="PF01695"/>
    </source>
</evidence>
<name>A0ABT8SDN5_9BURK</name>
<evidence type="ECO:0000313" key="3">
    <source>
        <dbReference type="Proteomes" id="UP001169027"/>
    </source>
</evidence>
<evidence type="ECO:0000313" key="2">
    <source>
        <dbReference type="EMBL" id="MDO1536948.1"/>
    </source>
</evidence>
<reference evidence="2" key="1">
    <citation type="submission" date="2023-06" db="EMBL/GenBank/DDBJ databases">
        <authorList>
            <person name="Jiang Y."/>
            <person name="Liu Q."/>
        </authorList>
    </citation>
    <scope>NUCLEOTIDE SEQUENCE</scope>
    <source>
        <strain evidence="2">CGMCC 1.12090</strain>
    </source>
</reference>
<protein>
    <submittedName>
        <fullName evidence="2">ATP-binding protein</fullName>
    </submittedName>
</protein>